<dbReference type="AlphaFoldDB" id="A0A2T4J8C8"/>
<sequence length="172" mass="18199">MQPNVLMLLLSIAGAGAGLAQTPAPLAPSAEPTATCVAAAKTGADRVACVGRAADACLAAVKGATDLDAAICLNTEAEWWAAQMEPAYAAAQERAVKLDRIFAKAIKQGSPRMTDDLALMQTAWKDWSEKRCILEAMRYRGKLNRMAKASACLLRVTADQVLLLQAVAANER</sequence>
<evidence type="ECO:0000259" key="2">
    <source>
        <dbReference type="Pfam" id="PF07007"/>
    </source>
</evidence>
<accession>A0A2T4J8C8</accession>
<dbReference type="EMBL" id="PZKE01000009">
    <property type="protein sequence ID" value="PTE14087.1"/>
    <property type="molecule type" value="Genomic_DNA"/>
</dbReference>
<name>A0A2T4J8C8_FUSBL</name>
<evidence type="ECO:0000313" key="4">
    <source>
        <dbReference type="Proteomes" id="UP000241362"/>
    </source>
</evidence>
<dbReference type="Pfam" id="PF07007">
    <property type="entry name" value="LprI"/>
    <property type="match status" value="1"/>
</dbReference>
<keyword evidence="1" id="KW-0732">Signal</keyword>
<comment type="caution">
    <text evidence="3">The sequence shown here is derived from an EMBL/GenBank/DDBJ whole genome shotgun (WGS) entry which is preliminary data.</text>
</comment>
<dbReference type="InterPro" id="IPR009739">
    <property type="entry name" value="LprI-like_N"/>
</dbReference>
<dbReference type="Gene3D" id="1.20.1270.180">
    <property type="match status" value="1"/>
</dbReference>
<evidence type="ECO:0000256" key="1">
    <source>
        <dbReference type="SAM" id="SignalP"/>
    </source>
</evidence>
<proteinExistence type="predicted"/>
<keyword evidence="4" id="KW-1185">Reference proteome</keyword>
<organism evidence="3 4">
    <name type="scientific">Fuscovulum blasticum DSM 2131</name>
    <dbReference type="NCBI Taxonomy" id="1188250"/>
    <lineage>
        <taxon>Bacteria</taxon>
        <taxon>Pseudomonadati</taxon>
        <taxon>Pseudomonadota</taxon>
        <taxon>Alphaproteobacteria</taxon>
        <taxon>Rhodobacterales</taxon>
        <taxon>Paracoccaceae</taxon>
        <taxon>Pseudogemmobacter</taxon>
    </lineage>
</organism>
<reference evidence="3 4" key="1">
    <citation type="submission" date="2018-03" db="EMBL/GenBank/DDBJ databases">
        <title>Rhodobacter blasticus.</title>
        <authorList>
            <person name="Meyer T.E."/>
            <person name="Miller S."/>
            <person name="Lodha T."/>
            <person name="Gandham S."/>
            <person name="Chintalapati S."/>
            <person name="Chintalapati V.R."/>
        </authorList>
    </citation>
    <scope>NUCLEOTIDE SEQUENCE [LARGE SCALE GENOMIC DNA]</scope>
    <source>
        <strain evidence="3 4">DSM 2131</strain>
    </source>
</reference>
<feature type="chain" id="PRO_5015629204" description="Lysozyme inhibitor LprI-like N-terminal domain-containing protein" evidence="1">
    <location>
        <begin position="21"/>
        <end position="172"/>
    </location>
</feature>
<feature type="signal peptide" evidence="1">
    <location>
        <begin position="1"/>
        <end position="20"/>
    </location>
</feature>
<feature type="domain" description="Lysozyme inhibitor LprI-like N-terminal" evidence="2">
    <location>
        <begin position="62"/>
        <end position="160"/>
    </location>
</feature>
<dbReference type="Proteomes" id="UP000241362">
    <property type="component" value="Unassembled WGS sequence"/>
</dbReference>
<evidence type="ECO:0000313" key="3">
    <source>
        <dbReference type="EMBL" id="PTE14087.1"/>
    </source>
</evidence>
<gene>
    <name evidence="3" type="ORF">C5F44_10630</name>
</gene>
<protein>
    <recommendedName>
        <fullName evidence="2">Lysozyme inhibitor LprI-like N-terminal domain-containing protein</fullName>
    </recommendedName>
</protein>